<feature type="domain" description="Histidine kinase/HSP90-like ATPase" evidence="11">
    <location>
        <begin position="342"/>
        <end position="430"/>
    </location>
</feature>
<evidence type="ECO:0000313" key="15">
    <source>
        <dbReference type="Proteomes" id="UP000240542"/>
    </source>
</evidence>
<feature type="domain" description="DUF7134" evidence="13">
    <location>
        <begin position="24"/>
        <end position="200"/>
    </location>
</feature>
<evidence type="ECO:0000256" key="4">
    <source>
        <dbReference type="ARBA" id="ARBA00022679"/>
    </source>
</evidence>
<dbReference type="RefSeq" id="WP_106585431.1">
    <property type="nucleotide sequence ID" value="NZ_PYGA01000019.1"/>
</dbReference>
<protein>
    <recommendedName>
        <fullName evidence="2">histidine kinase</fullName>
        <ecNumber evidence="2">2.7.13.3</ecNumber>
    </recommendedName>
</protein>
<dbReference type="EC" id="2.7.13.3" evidence="2"/>
<dbReference type="OrthoDB" id="227596at2"/>
<evidence type="ECO:0000256" key="6">
    <source>
        <dbReference type="ARBA" id="ARBA00022777"/>
    </source>
</evidence>
<evidence type="ECO:0000256" key="10">
    <source>
        <dbReference type="SAM" id="Phobius"/>
    </source>
</evidence>
<feature type="transmembrane region" description="Helical" evidence="10">
    <location>
        <begin position="173"/>
        <end position="194"/>
    </location>
</feature>
<dbReference type="PANTHER" id="PTHR24421:SF10">
    <property type="entry name" value="NITRATE_NITRITE SENSOR PROTEIN NARQ"/>
    <property type="match status" value="1"/>
</dbReference>
<organism evidence="14 15">
    <name type="scientific">Murinocardiopsis flavida</name>
    <dbReference type="NCBI Taxonomy" id="645275"/>
    <lineage>
        <taxon>Bacteria</taxon>
        <taxon>Bacillati</taxon>
        <taxon>Actinomycetota</taxon>
        <taxon>Actinomycetes</taxon>
        <taxon>Streptosporangiales</taxon>
        <taxon>Nocardiopsidaceae</taxon>
        <taxon>Murinocardiopsis</taxon>
    </lineage>
</organism>
<dbReference type="PANTHER" id="PTHR24421">
    <property type="entry name" value="NITRATE/NITRITE SENSOR PROTEIN NARX-RELATED"/>
    <property type="match status" value="1"/>
</dbReference>
<evidence type="ECO:0000259" key="11">
    <source>
        <dbReference type="Pfam" id="PF02518"/>
    </source>
</evidence>
<dbReference type="AlphaFoldDB" id="A0A2P8D3G6"/>
<evidence type="ECO:0000256" key="9">
    <source>
        <dbReference type="SAM" id="Coils"/>
    </source>
</evidence>
<dbReference type="Proteomes" id="UP000240542">
    <property type="component" value="Unassembled WGS sequence"/>
</dbReference>
<dbReference type="Pfam" id="PF07730">
    <property type="entry name" value="HisKA_3"/>
    <property type="match status" value="1"/>
</dbReference>
<dbReference type="Gene3D" id="3.30.565.10">
    <property type="entry name" value="Histidine kinase-like ATPase, C-terminal domain"/>
    <property type="match status" value="1"/>
</dbReference>
<dbReference type="GO" id="GO:0016020">
    <property type="term" value="C:membrane"/>
    <property type="evidence" value="ECO:0007669"/>
    <property type="project" value="InterPro"/>
</dbReference>
<keyword evidence="10" id="KW-0472">Membrane</keyword>
<keyword evidence="8" id="KW-0902">Two-component regulatory system</keyword>
<keyword evidence="7" id="KW-0067">ATP-binding</keyword>
<dbReference type="Pfam" id="PF23539">
    <property type="entry name" value="DUF7134"/>
    <property type="match status" value="1"/>
</dbReference>
<name>A0A2P8D3G6_9ACTN</name>
<feature type="coiled-coil region" evidence="9">
    <location>
        <begin position="198"/>
        <end position="232"/>
    </location>
</feature>
<evidence type="ECO:0000259" key="13">
    <source>
        <dbReference type="Pfam" id="PF23539"/>
    </source>
</evidence>
<keyword evidence="4" id="KW-0808">Transferase</keyword>
<comment type="catalytic activity">
    <reaction evidence="1">
        <text>ATP + protein L-histidine = ADP + protein N-phospho-L-histidine.</text>
        <dbReference type="EC" id="2.7.13.3"/>
    </reaction>
</comment>
<keyword evidence="10" id="KW-0812">Transmembrane</keyword>
<evidence type="ECO:0000259" key="12">
    <source>
        <dbReference type="Pfam" id="PF07730"/>
    </source>
</evidence>
<dbReference type="InterPro" id="IPR050482">
    <property type="entry name" value="Sensor_HK_TwoCompSys"/>
</dbReference>
<keyword evidence="15" id="KW-1185">Reference proteome</keyword>
<evidence type="ECO:0000256" key="8">
    <source>
        <dbReference type="ARBA" id="ARBA00023012"/>
    </source>
</evidence>
<feature type="transmembrane region" description="Helical" evidence="10">
    <location>
        <begin position="120"/>
        <end position="136"/>
    </location>
</feature>
<evidence type="ECO:0000256" key="3">
    <source>
        <dbReference type="ARBA" id="ARBA00022553"/>
    </source>
</evidence>
<dbReference type="CDD" id="cd16917">
    <property type="entry name" value="HATPase_UhpB-NarQ-NarX-like"/>
    <property type="match status" value="1"/>
</dbReference>
<evidence type="ECO:0000256" key="5">
    <source>
        <dbReference type="ARBA" id="ARBA00022741"/>
    </source>
</evidence>
<dbReference type="InterPro" id="IPR011712">
    <property type="entry name" value="Sig_transdc_His_kin_sub3_dim/P"/>
</dbReference>
<dbReference type="GO" id="GO:0046983">
    <property type="term" value="F:protein dimerization activity"/>
    <property type="evidence" value="ECO:0007669"/>
    <property type="project" value="InterPro"/>
</dbReference>
<comment type="caution">
    <text evidence="14">The sequence shown here is derived from an EMBL/GenBank/DDBJ whole genome shotgun (WGS) entry which is preliminary data.</text>
</comment>
<keyword evidence="10" id="KW-1133">Transmembrane helix</keyword>
<dbReference type="InterPro" id="IPR036890">
    <property type="entry name" value="HATPase_C_sf"/>
</dbReference>
<dbReference type="SUPFAM" id="SSF55874">
    <property type="entry name" value="ATPase domain of HSP90 chaperone/DNA topoisomerase II/histidine kinase"/>
    <property type="match status" value="1"/>
</dbReference>
<dbReference type="InterPro" id="IPR003594">
    <property type="entry name" value="HATPase_dom"/>
</dbReference>
<feature type="transmembrane region" description="Helical" evidence="10">
    <location>
        <begin position="73"/>
        <end position="91"/>
    </location>
</feature>
<sequence>MAEVISSGRPPKGPSARGLATRAYAFVSARPRPSDLVLAFGAVAIQLLSWATAPEGAGGTGGTDGAGGVDGTVGTGVAAVALICLPPLALIWRSTHPTAMFVFVSLGAWTWTQIPLASPVAALAPLYVAVALYSLARYARTAVGLAGLGVLCAFILTDTLGRFGSDPAAWPGLAPTALLQSVILLGFPIVIWTLGHSRRRMQEDAERLRRLAEQLRAERELSTRRALAAERNRIAHDLHDVVAHHISGIAVVAHANNDELADDPDAVRDGMRTIATAADTALGDMRRLLGLLANGAPDTGPAPEASLDRLDRLVAPARAAGCTVVVETKGPFGDLSASLRTTAHRVVQEGVTNVIKHAAPADVTVTVLRTGASLSVEVVNGPPERTRERFDGTGLGLLGLRERTGIFAGTLTSGPETGGGWRLRATFPLDPAGDL</sequence>
<dbReference type="GO" id="GO:0005524">
    <property type="term" value="F:ATP binding"/>
    <property type="evidence" value="ECO:0007669"/>
    <property type="project" value="UniProtKB-KW"/>
</dbReference>
<keyword evidence="3" id="KW-0597">Phosphoprotein</keyword>
<accession>A0A2P8D3G6</accession>
<evidence type="ECO:0000256" key="7">
    <source>
        <dbReference type="ARBA" id="ARBA00022840"/>
    </source>
</evidence>
<proteinExistence type="predicted"/>
<feature type="domain" description="Signal transduction histidine kinase subgroup 3 dimerisation and phosphoacceptor" evidence="12">
    <location>
        <begin position="230"/>
        <end position="292"/>
    </location>
</feature>
<evidence type="ECO:0000256" key="1">
    <source>
        <dbReference type="ARBA" id="ARBA00000085"/>
    </source>
</evidence>
<dbReference type="Pfam" id="PF02518">
    <property type="entry name" value="HATPase_c"/>
    <property type="match status" value="1"/>
</dbReference>
<keyword evidence="9" id="KW-0175">Coiled coil</keyword>
<evidence type="ECO:0000256" key="2">
    <source>
        <dbReference type="ARBA" id="ARBA00012438"/>
    </source>
</evidence>
<gene>
    <name evidence="14" type="ORF">CLV63_11943</name>
</gene>
<dbReference type="GO" id="GO:0000155">
    <property type="term" value="F:phosphorelay sensor kinase activity"/>
    <property type="evidence" value="ECO:0007669"/>
    <property type="project" value="InterPro"/>
</dbReference>
<dbReference type="InterPro" id="IPR055558">
    <property type="entry name" value="DUF7134"/>
</dbReference>
<dbReference type="EMBL" id="PYGA01000019">
    <property type="protein sequence ID" value="PSK91762.1"/>
    <property type="molecule type" value="Genomic_DNA"/>
</dbReference>
<feature type="transmembrane region" description="Helical" evidence="10">
    <location>
        <begin position="143"/>
        <end position="161"/>
    </location>
</feature>
<keyword evidence="5" id="KW-0547">Nucleotide-binding</keyword>
<reference evidence="14 15" key="1">
    <citation type="submission" date="2018-03" db="EMBL/GenBank/DDBJ databases">
        <title>Genomic Encyclopedia of Archaeal and Bacterial Type Strains, Phase II (KMG-II): from individual species to whole genera.</title>
        <authorList>
            <person name="Goeker M."/>
        </authorList>
    </citation>
    <scope>NUCLEOTIDE SEQUENCE [LARGE SCALE GENOMIC DNA]</scope>
    <source>
        <strain evidence="14 15">DSM 45312</strain>
    </source>
</reference>
<keyword evidence="6 14" id="KW-0418">Kinase</keyword>
<evidence type="ECO:0000313" key="14">
    <source>
        <dbReference type="EMBL" id="PSK91762.1"/>
    </source>
</evidence>
<dbReference type="Gene3D" id="1.20.5.1930">
    <property type="match status" value="1"/>
</dbReference>